<protein>
    <submittedName>
        <fullName evidence="4">Transcriptional antiterminator</fullName>
    </submittedName>
</protein>
<dbReference type="Pfam" id="PF00359">
    <property type="entry name" value="PTS_EIIA_2"/>
    <property type="match status" value="1"/>
</dbReference>
<dbReference type="AlphaFoldDB" id="A0A8E0M6A5"/>
<keyword evidence="1" id="KW-0805">Transcription regulation</keyword>
<evidence type="ECO:0000259" key="3">
    <source>
        <dbReference type="PROSITE" id="PS51094"/>
    </source>
</evidence>
<comment type="caution">
    <text evidence="4">The sequence shown here is derived from an EMBL/GenBank/DDBJ whole genome shotgun (WGS) entry which is preliminary data.</text>
</comment>
<dbReference type="PANTHER" id="PTHR30185:SF18">
    <property type="entry name" value="TRANSCRIPTIONAL REGULATOR MTLR"/>
    <property type="match status" value="1"/>
</dbReference>
<dbReference type="InterPro" id="IPR016152">
    <property type="entry name" value="PTrfase/Anion_transptr"/>
</dbReference>
<dbReference type="EMBL" id="ANMI01000078">
    <property type="protein sequence ID" value="EPC30181.1"/>
    <property type="molecule type" value="Genomic_DNA"/>
</dbReference>
<organism evidence="4 5">
    <name type="scientific">Lacticaseibacillus paracasei subsp. paracasei Lpp22</name>
    <dbReference type="NCBI Taxonomy" id="1256221"/>
    <lineage>
        <taxon>Bacteria</taxon>
        <taxon>Bacillati</taxon>
        <taxon>Bacillota</taxon>
        <taxon>Bacilli</taxon>
        <taxon>Lactobacillales</taxon>
        <taxon>Lactobacillaceae</taxon>
        <taxon>Lacticaseibacillus</taxon>
    </lineage>
</organism>
<dbReference type="InterPro" id="IPR050661">
    <property type="entry name" value="BglG_antiterminators"/>
</dbReference>
<dbReference type="Proteomes" id="UP000014257">
    <property type="component" value="Unassembled WGS sequence"/>
</dbReference>
<dbReference type="Gene3D" id="3.40.930.10">
    <property type="entry name" value="Mannitol-specific EII, Chain A"/>
    <property type="match status" value="1"/>
</dbReference>
<reference evidence="4 5" key="1">
    <citation type="journal article" date="2013" name="PLoS ONE">
        <title>Lactobacillus paracasei comparative genomics: towards species pan-genome definition and exploitation of diversity.</title>
        <authorList>
            <person name="Smokvina T."/>
            <person name="Wels M."/>
            <person name="Polka J."/>
            <person name="Chervaux C."/>
            <person name="Brisse S."/>
            <person name="Boekhorst J."/>
            <person name="van Hylckama Vlieg J.E."/>
            <person name="Siezen R.J."/>
        </authorList>
    </citation>
    <scope>NUCLEOTIDE SEQUENCE [LARGE SCALE GENOMIC DNA]</scope>
    <source>
        <strain evidence="4 5">Lpp22</strain>
    </source>
</reference>
<proteinExistence type="predicted"/>
<feature type="domain" description="PTS EIIA type-2" evidence="3">
    <location>
        <begin position="1"/>
        <end position="125"/>
    </location>
</feature>
<evidence type="ECO:0000313" key="5">
    <source>
        <dbReference type="Proteomes" id="UP000014257"/>
    </source>
</evidence>
<evidence type="ECO:0000256" key="2">
    <source>
        <dbReference type="ARBA" id="ARBA00023163"/>
    </source>
</evidence>
<dbReference type="InterPro" id="IPR002178">
    <property type="entry name" value="PTS_EIIA_type-2_dom"/>
</dbReference>
<gene>
    <name evidence="4" type="ORF">Lpp22_1210</name>
</gene>
<dbReference type="PROSITE" id="PS51094">
    <property type="entry name" value="PTS_EIIA_TYPE_2"/>
    <property type="match status" value="1"/>
</dbReference>
<evidence type="ECO:0000256" key="1">
    <source>
        <dbReference type="ARBA" id="ARBA00023015"/>
    </source>
</evidence>
<keyword evidence="2" id="KW-0804">Transcription</keyword>
<dbReference type="SUPFAM" id="SSF55804">
    <property type="entry name" value="Phoshotransferase/anion transport protein"/>
    <property type="match status" value="1"/>
</dbReference>
<accession>A0A8E0M6A5</accession>
<name>A0A8E0M6A5_LACPA</name>
<dbReference type="PANTHER" id="PTHR30185">
    <property type="entry name" value="CRYPTIC BETA-GLUCOSIDE BGL OPERON ANTITERMINATOR"/>
    <property type="match status" value="1"/>
</dbReference>
<sequence length="126" mass="14504">MQRDQVVTLMCDQLERRHIVSPSFRQHVFEREEAAGTAFGTVALPHSVYMEARQTAFSVGVAKNSIRWGERRVNIVVLAAISQNDQQRFMRLYEALITMFSEPQVATALARVRNFEQFKNVVKTNM</sequence>
<evidence type="ECO:0000313" key="4">
    <source>
        <dbReference type="EMBL" id="EPC30181.1"/>
    </source>
</evidence>